<dbReference type="Proteomes" id="UP000288789">
    <property type="component" value="Unassembled WGS sequence"/>
</dbReference>
<reference evidence="1 2" key="1">
    <citation type="submission" date="2018-12" db="EMBL/GenBank/DDBJ databases">
        <authorList>
            <person name="Li A."/>
            <person name="Zhang M."/>
            <person name="Zhu H."/>
        </authorList>
    </citation>
    <scope>NUCLEOTIDE SEQUENCE [LARGE SCALE GENOMIC DNA]</scope>
    <source>
        <strain evidence="1 2">R04H25</strain>
    </source>
</reference>
<dbReference type="OrthoDB" id="2654597at2"/>
<name>A0A451GEC6_9GAMM</name>
<dbReference type="EMBL" id="RSFE01000004">
    <property type="protein sequence ID" value="RWU11311.1"/>
    <property type="molecule type" value="Genomic_DNA"/>
</dbReference>
<sequence length="153" mass="17339">MNIDKRPQLGFRVVGHELDGSEVCCTGRQTALLLQKLNELHTGTVWYASDLVWSTGVVGEPGTPMYLGDEVKTVEVLSGIDQFFSGILLGFEKRNLPKNFKAKHFTEDMPYSENEGALFEVRLFDTTYFEVYFSDAKFANKFISTVRCDLINH</sequence>
<dbReference type="RefSeq" id="WP_128352317.1">
    <property type="nucleotide sequence ID" value="NZ_RSFE01000004.1"/>
</dbReference>
<dbReference type="AlphaFoldDB" id="A0A451GEC6"/>
<comment type="caution">
    <text evidence="1">The sequence shown here is derived from an EMBL/GenBank/DDBJ whole genome shotgun (WGS) entry which is preliminary data.</text>
</comment>
<proteinExistence type="predicted"/>
<organism evidence="1 2">
    <name type="scientific">Pseudidiomarina gelatinasegens</name>
    <dbReference type="NCBI Taxonomy" id="2487740"/>
    <lineage>
        <taxon>Bacteria</taxon>
        <taxon>Pseudomonadati</taxon>
        <taxon>Pseudomonadota</taxon>
        <taxon>Gammaproteobacteria</taxon>
        <taxon>Alteromonadales</taxon>
        <taxon>Idiomarinaceae</taxon>
        <taxon>Pseudidiomarina</taxon>
    </lineage>
</organism>
<protein>
    <submittedName>
        <fullName evidence="1">Uncharacterized protein</fullName>
    </submittedName>
</protein>
<gene>
    <name evidence="1" type="ORF">EGC76_07170</name>
</gene>
<evidence type="ECO:0000313" key="2">
    <source>
        <dbReference type="Proteomes" id="UP000288789"/>
    </source>
</evidence>
<evidence type="ECO:0000313" key="1">
    <source>
        <dbReference type="EMBL" id="RWU11311.1"/>
    </source>
</evidence>
<keyword evidence="2" id="KW-1185">Reference proteome</keyword>
<accession>A0A451GEC6</accession>